<comment type="caution">
    <text evidence="1">The sequence shown here is derived from an EMBL/GenBank/DDBJ whole genome shotgun (WGS) entry which is preliminary data.</text>
</comment>
<proteinExistence type="predicted"/>
<sequence>MNDDFLDGTVLASTSKGKSKAKVTSDSDDSLPEPPAEPSTQRTKRSRNGVTKDRAPSSSPPPPLADYALPYSEPMRKGISEFDLRDDEWMMVEDEFLETAKLFTRHLHIAEYDRLKESIEAKKKEAEIARPVIAGSKRSVEGAMKERAKVQDSKQKKAIRDVFASQGDSIEDDTASYWPRSSKTLAAMPQPATNGSQDTDSDDLDAPHPPKSKAPAPTSSSTASSLRVTRPLPASPYVSKPLASSFAKPALPAPTVPARSRARPSRMTPFDMLDEYTPPTFDTSTPPAAAPHERQTFISSKPRSQSTSSSLSSPQTSQITTTKAIKPRRSLDLLDDWASSKDNGGISREVADRIAKRKAERAEEGEGKEKRKATNLDDIPTFLF</sequence>
<gene>
    <name evidence="1" type="ORF">BU25DRAFT_406619</name>
</gene>
<reference evidence="1" key="1">
    <citation type="journal article" date="2020" name="Stud. Mycol.">
        <title>101 Dothideomycetes genomes: a test case for predicting lifestyles and emergence of pathogens.</title>
        <authorList>
            <person name="Haridas S."/>
            <person name="Albert R."/>
            <person name="Binder M."/>
            <person name="Bloem J."/>
            <person name="Labutti K."/>
            <person name="Salamov A."/>
            <person name="Andreopoulos B."/>
            <person name="Baker S."/>
            <person name="Barry K."/>
            <person name="Bills G."/>
            <person name="Bluhm B."/>
            <person name="Cannon C."/>
            <person name="Castanera R."/>
            <person name="Culley D."/>
            <person name="Daum C."/>
            <person name="Ezra D."/>
            <person name="Gonzalez J."/>
            <person name="Henrissat B."/>
            <person name="Kuo A."/>
            <person name="Liang C."/>
            <person name="Lipzen A."/>
            <person name="Lutzoni F."/>
            <person name="Magnuson J."/>
            <person name="Mondo S."/>
            <person name="Nolan M."/>
            <person name="Ohm R."/>
            <person name="Pangilinan J."/>
            <person name="Park H.-J."/>
            <person name="Ramirez L."/>
            <person name="Alfaro M."/>
            <person name="Sun H."/>
            <person name="Tritt A."/>
            <person name="Yoshinaga Y."/>
            <person name="Zwiers L.-H."/>
            <person name="Turgeon B."/>
            <person name="Goodwin S."/>
            <person name="Spatafora J."/>
            <person name="Crous P."/>
            <person name="Grigoriev I."/>
        </authorList>
    </citation>
    <scope>NUCLEOTIDE SEQUENCE</scope>
    <source>
        <strain evidence="1">CBS 525.71</strain>
    </source>
</reference>
<dbReference type="Proteomes" id="UP000799754">
    <property type="component" value="Unassembled WGS sequence"/>
</dbReference>
<evidence type="ECO:0000313" key="2">
    <source>
        <dbReference type="Proteomes" id="UP000799754"/>
    </source>
</evidence>
<protein>
    <submittedName>
        <fullName evidence="1">Uncharacterized protein</fullName>
    </submittedName>
</protein>
<evidence type="ECO:0000313" key="1">
    <source>
        <dbReference type="EMBL" id="KAF2632102.1"/>
    </source>
</evidence>
<organism evidence="1 2">
    <name type="scientific">Macroventuria anomochaeta</name>
    <dbReference type="NCBI Taxonomy" id="301207"/>
    <lineage>
        <taxon>Eukaryota</taxon>
        <taxon>Fungi</taxon>
        <taxon>Dikarya</taxon>
        <taxon>Ascomycota</taxon>
        <taxon>Pezizomycotina</taxon>
        <taxon>Dothideomycetes</taxon>
        <taxon>Pleosporomycetidae</taxon>
        <taxon>Pleosporales</taxon>
        <taxon>Pleosporineae</taxon>
        <taxon>Didymellaceae</taxon>
        <taxon>Macroventuria</taxon>
    </lineage>
</organism>
<dbReference type="EMBL" id="MU006703">
    <property type="protein sequence ID" value="KAF2632102.1"/>
    <property type="molecule type" value="Genomic_DNA"/>
</dbReference>
<accession>A0ACB6SDN8</accession>
<name>A0ACB6SDN8_9PLEO</name>
<keyword evidence="2" id="KW-1185">Reference proteome</keyword>